<gene>
    <name evidence="1" type="ORF">Q8A67_014638</name>
</gene>
<dbReference type="Proteomes" id="UP001187343">
    <property type="component" value="Unassembled WGS sequence"/>
</dbReference>
<name>A0AA88PK09_9TELE</name>
<proteinExistence type="predicted"/>
<reference evidence="1" key="1">
    <citation type="submission" date="2023-08" db="EMBL/GenBank/DDBJ databases">
        <title>Chromosome-level Genome Assembly of mud carp (Cirrhinus molitorella).</title>
        <authorList>
            <person name="Liu H."/>
        </authorList>
    </citation>
    <scope>NUCLEOTIDE SEQUENCE</scope>
    <source>
        <strain evidence="1">Prfri</strain>
        <tissue evidence="1">Muscle</tissue>
    </source>
</reference>
<evidence type="ECO:0000313" key="1">
    <source>
        <dbReference type="EMBL" id="KAK2889263.1"/>
    </source>
</evidence>
<accession>A0AA88PK09</accession>
<evidence type="ECO:0000313" key="2">
    <source>
        <dbReference type="Proteomes" id="UP001187343"/>
    </source>
</evidence>
<dbReference type="AlphaFoldDB" id="A0AA88PK09"/>
<organism evidence="1 2">
    <name type="scientific">Cirrhinus molitorella</name>
    <name type="common">mud carp</name>
    <dbReference type="NCBI Taxonomy" id="172907"/>
    <lineage>
        <taxon>Eukaryota</taxon>
        <taxon>Metazoa</taxon>
        <taxon>Chordata</taxon>
        <taxon>Craniata</taxon>
        <taxon>Vertebrata</taxon>
        <taxon>Euteleostomi</taxon>
        <taxon>Actinopterygii</taxon>
        <taxon>Neopterygii</taxon>
        <taxon>Teleostei</taxon>
        <taxon>Ostariophysi</taxon>
        <taxon>Cypriniformes</taxon>
        <taxon>Cyprinidae</taxon>
        <taxon>Labeoninae</taxon>
        <taxon>Labeonini</taxon>
        <taxon>Cirrhinus</taxon>
    </lineage>
</organism>
<protein>
    <submittedName>
        <fullName evidence="1">Uncharacterized protein</fullName>
    </submittedName>
</protein>
<comment type="caution">
    <text evidence="1">The sequence shown here is derived from an EMBL/GenBank/DDBJ whole genome shotgun (WGS) entry which is preliminary data.</text>
</comment>
<sequence length="66" mass="7279">MLVTGFPVLQQTEQVTPRRFPGVPLERSGELSAFLLSDGLAVFFWLCVFVADVLRDVVLPASASQR</sequence>
<dbReference type="EMBL" id="JAUYZG010000014">
    <property type="protein sequence ID" value="KAK2889263.1"/>
    <property type="molecule type" value="Genomic_DNA"/>
</dbReference>
<keyword evidence="2" id="KW-1185">Reference proteome</keyword>